<dbReference type="InterPro" id="IPR025874">
    <property type="entry name" value="DZR"/>
</dbReference>
<dbReference type="AlphaFoldDB" id="F7NEH7"/>
<name>F7NEH7_9FIRM</name>
<dbReference type="Pfam" id="PF12773">
    <property type="entry name" value="DZR"/>
    <property type="match status" value="1"/>
</dbReference>
<organism evidence="3 4">
    <name type="scientific">Acetonema longum DSM 6540</name>
    <dbReference type="NCBI Taxonomy" id="1009370"/>
    <lineage>
        <taxon>Bacteria</taxon>
        <taxon>Bacillati</taxon>
        <taxon>Bacillota</taxon>
        <taxon>Negativicutes</taxon>
        <taxon>Acetonemataceae</taxon>
        <taxon>Acetonema</taxon>
    </lineage>
</organism>
<dbReference type="eggNOG" id="COG1933">
    <property type="taxonomic scope" value="Bacteria"/>
</dbReference>
<accession>F7NEH7</accession>
<keyword evidence="1" id="KW-0472">Membrane</keyword>
<dbReference type="EMBL" id="AFGF01000017">
    <property type="protein sequence ID" value="EGO65388.1"/>
    <property type="molecule type" value="Genomic_DNA"/>
</dbReference>
<evidence type="ECO:0000256" key="1">
    <source>
        <dbReference type="SAM" id="Phobius"/>
    </source>
</evidence>
<gene>
    <name evidence="3" type="ORF">ALO_02201</name>
</gene>
<dbReference type="Proteomes" id="UP000003240">
    <property type="component" value="Unassembled WGS sequence"/>
</dbReference>
<feature type="domain" description="DZANK-type" evidence="2">
    <location>
        <begin position="80"/>
        <end position="123"/>
    </location>
</feature>
<comment type="caution">
    <text evidence="3">The sequence shown here is derived from an EMBL/GenBank/DDBJ whole genome shotgun (WGS) entry which is preliminary data.</text>
</comment>
<keyword evidence="4" id="KW-1185">Reference proteome</keyword>
<evidence type="ECO:0000313" key="4">
    <source>
        <dbReference type="Proteomes" id="UP000003240"/>
    </source>
</evidence>
<feature type="transmembrane region" description="Helical" evidence="1">
    <location>
        <begin position="29"/>
        <end position="52"/>
    </location>
</feature>
<evidence type="ECO:0000259" key="2">
    <source>
        <dbReference type="Pfam" id="PF12773"/>
    </source>
</evidence>
<reference evidence="3 4" key="1">
    <citation type="journal article" date="2011" name="EMBO J.">
        <title>Structural diversity of bacterial flagellar motors.</title>
        <authorList>
            <person name="Chen S."/>
            <person name="Beeby M."/>
            <person name="Murphy G.E."/>
            <person name="Leadbetter J.R."/>
            <person name="Hendrixson D.R."/>
            <person name="Briegel A."/>
            <person name="Li Z."/>
            <person name="Shi J."/>
            <person name="Tocheva E.I."/>
            <person name="Muller A."/>
            <person name="Dobro M.J."/>
            <person name="Jensen G.J."/>
        </authorList>
    </citation>
    <scope>NUCLEOTIDE SEQUENCE [LARGE SCALE GENOMIC DNA]</scope>
    <source>
        <strain evidence="3 4">DSM 6540</strain>
    </source>
</reference>
<keyword evidence="1" id="KW-1133">Transmembrane helix</keyword>
<dbReference type="STRING" id="1009370.ALO_02201"/>
<dbReference type="RefSeq" id="WP_004092363.1">
    <property type="nucleotide sequence ID" value="NZ_AFGF01000017.1"/>
</dbReference>
<keyword evidence="1" id="KW-0812">Transmembrane</keyword>
<protein>
    <recommendedName>
        <fullName evidence="2">DZANK-type domain-containing protein</fullName>
    </recommendedName>
</protein>
<sequence length="129" mass="14539">MSPIISFIILALAAYWVYNDSREKGNDFWTSLLWAFGTFAFLIITLPLYLIFGRKRKVQPAAQPEVIDVESVPVEERMICPMCGGTVKEDFVVCPYCANTLKPKCASCGAELQREWRECPNCNAPAPEK</sequence>
<dbReference type="OrthoDB" id="9788304at2"/>
<evidence type="ECO:0000313" key="3">
    <source>
        <dbReference type="EMBL" id="EGO65388.1"/>
    </source>
</evidence>
<proteinExistence type="predicted"/>